<gene>
    <name evidence="2" type="ORF">LTR25_003242</name>
</gene>
<dbReference type="Gene3D" id="1.10.630.10">
    <property type="entry name" value="Cytochrome P450"/>
    <property type="match status" value="1"/>
</dbReference>
<protein>
    <recommendedName>
        <fullName evidence="4">Cytochrome P450</fullName>
    </recommendedName>
</protein>
<dbReference type="Proteomes" id="UP001345827">
    <property type="component" value="Unassembled WGS sequence"/>
</dbReference>
<evidence type="ECO:0008006" key="4">
    <source>
        <dbReference type="Google" id="ProtNLM"/>
    </source>
</evidence>
<reference evidence="2 3" key="1">
    <citation type="submission" date="2023-06" db="EMBL/GenBank/DDBJ databases">
        <title>Black Yeasts Isolated from many extreme environments.</title>
        <authorList>
            <person name="Coleine C."/>
            <person name="Stajich J.E."/>
            <person name="Selbmann L."/>
        </authorList>
    </citation>
    <scope>NUCLEOTIDE SEQUENCE [LARGE SCALE GENOMIC DNA]</scope>
    <source>
        <strain evidence="2 3">CCFEE 5887</strain>
    </source>
</reference>
<organism evidence="2 3">
    <name type="scientific">Vermiconidia calcicola</name>
    <dbReference type="NCBI Taxonomy" id="1690605"/>
    <lineage>
        <taxon>Eukaryota</taxon>
        <taxon>Fungi</taxon>
        <taxon>Dikarya</taxon>
        <taxon>Ascomycota</taxon>
        <taxon>Pezizomycotina</taxon>
        <taxon>Dothideomycetes</taxon>
        <taxon>Dothideomycetidae</taxon>
        <taxon>Mycosphaerellales</taxon>
        <taxon>Extremaceae</taxon>
        <taxon>Vermiconidia</taxon>
    </lineage>
</organism>
<comment type="caution">
    <text evidence="2">The sequence shown here is derived from an EMBL/GenBank/DDBJ whole genome shotgun (WGS) entry which is preliminary data.</text>
</comment>
<dbReference type="GO" id="GO:0004497">
    <property type="term" value="F:monooxygenase activity"/>
    <property type="evidence" value="ECO:0007669"/>
    <property type="project" value="InterPro"/>
</dbReference>
<dbReference type="GO" id="GO:0005506">
    <property type="term" value="F:iron ion binding"/>
    <property type="evidence" value="ECO:0007669"/>
    <property type="project" value="InterPro"/>
</dbReference>
<keyword evidence="3" id="KW-1185">Reference proteome</keyword>
<dbReference type="EMBL" id="JAXLQG010000005">
    <property type="protein sequence ID" value="KAK5539539.1"/>
    <property type="molecule type" value="Genomic_DNA"/>
</dbReference>
<evidence type="ECO:0000256" key="1">
    <source>
        <dbReference type="SAM" id="Phobius"/>
    </source>
</evidence>
<dbReference type="GO" id="GO:0020037">
    <property type="term" value="F:heme binding"/>
    <property type="evidence" value="ECO:0007669"/>
    <property type="project" value="InterPro"/>
</dbReference>
<keyword evidence="1" id="KW-0472">Membrane</keyword>
<keyword evidence="1" id="KW-0812">Transmembrane</keyword>
<name>A0AAV9QA64_9PEZI</name>
<proteinExistence type="predicted"/>
<dbReference type="GO" id="GO:0016705">
    <property type="term" value="F:oxidoreductase activity, acting on paired donors, with incorporation or reduction of molecular oxygen"/>
    <property type="evidence" value="ECO:0007669"/>
    <property type="project" value="InterPro"/>
</dbReference>
<accession>A0AAV9QA64</accession>
<sequence length="136" mass="15078">MSVLASFHPGHAVILFVIVVAVPLFLRFMRKSKYRYPPGPKGIPIFGNLFQLPPKYPSAQLMEWGKQYGDIGLNTDWNRVLTATSGSQFNSAREDGSFSTLWRQLENFLTAAEGCTSAAQSFRSPRTFSLEGTGLS</sequence>
<evidence type="ECO:0000313" key="2">
    <source>
        <dbReference type="EMBL" id="KAK5539539.1"/>
    </source>
</evidence>
<evidence type="ECO:0000313" key="3">
    <source>
        <dbReference type="Proteomes" id="UP001345827"/>
    </source>
</evidence>
<dbReference type="SUPFAM" id="SSF48264">
    <property type="entry name" value="Cytochrome P450"/>
    <property type="match status" value="1"/>
</dbReference>
<keyword evidence="1" id="KW-1133">Transmembrane helix</keyword>
<dbReference type="InterPro" id="IPR036396">
    <property type="entry name" value="Cyt_P450_sf"/>
</dbReference>
<feature type="transmembrane region" description="Helical" evidence="1">
    <location>
        <begin position="6"/>
        <end position="26"/>
    </location>
</feature>
<dbReference type="AlphaFoldDB" id="A0AAV9QA64"/>